<proteinExistence type="predicted"/>
<comment type="caution">
    <text evidence="2">The sequence shown here is derived from an EMBL/GenBank/DDBJ whole genome shotgun (WGS) entry which is preliminary data.</text>
</comment>
<organism evidence="2 3">
    <name type="scientific">Streptomyces leeuwenhoekii</name>
    <dbReference type="NCBI Taxonomy" id="1437453"/>
    <lineage>
        <taxon>Bacteria</taxon>
        <taxon>Bacillati</taxon>
        <taxon>Actinomycetota</taxon>
        <taxon>Actinomycetes</taxon>
        <taxon>Kitasatosporales</taxon>
        <taxon>Streptomycetaceae</taxon>
        <taxon>Streptomyces</taxon>
    </lineage>
</organism>
<dbReference type="Proteomes" id="UP000037274">
    <property type="component" value="Unassembled WGS sequence"/>
</dbReference>
<evidence type="ECO:0000313" key="3">
    <source>
        <dbReference type="Proteomes" id="UP000037274"/>
    </source>
</evidence>
<gene>
    <name evidence="2" type="ORF">ACH49_13580</name>
</gene>
<dbReference type="EMBL" id="LFEH01000040">
    <property type="protein sequence ID" value="KMS79082.1"/>
    <property type="molecule type" value="Genomic_DNA"/>
</dbReference>
<evidence type="ECO:0000256" key="1">
    <source>
        <dbReference type="SAM" id="MobiDB-lite"/>
    </source>
</evidence>
<accession>A0ABR5HZ87</accession>
<feature type="compositionally biased region" description="Basic and acidic residues" evidence="1">
    <location>
        <begin position="76"/>
        <end position="96"/>
    </location>
</feature>
<keyword evidence="3" id="KW-1185">Reference proteome</keyword>
<dbReference type="RefSeq" id="WP_048572844.1">
    <property type="nucleotide sequence ID" value="NZ_LFEH01000040.1"/>
</dbReference>
<reference evidence="2 3" key="1">
    <citation type="submission" date="2015-06" db="EMBL/GenBank/DDBJ databases">
        <title>Draft genome sequence of Streptomyces leeuwenhoekii C58, which produces the novel lasso peptide, chaxapeptin.</title>
        <authorList>
            <person name="Yi Y."/>
            <person name="Hai D."/>
            <person name="Jaspars M."/>
            <person name="Sheng H."/>
            <person name="Rateb M.E."/>
            <person name="Bull A."/>
            <person name="Goodfellow M."/>
            <person name="Asenjo J.A."/>
            <person name="Ebel R."/>
        </authorList>
    </citation>
    <scope>NUCLEOTIDE SEQUENCE [LARGE SCALE GENOMIC DNA]</scope>
    <source>
        <strain evidence="2 3">C58</strain>
    </source>
</reference>
<protein>
    <submittedName>
        <fullName evidence="2">Uncharacterized protein</fullName>
    </submittedName>
</protein>
<feature type="region of interest" description="Disordered" evidence="1">
    <location>
        <begin position="46"/>
        <end position="100"/>
    </location>
</feature>
<evidence type="ECO:0000313" key="2">
    <source>
        <dbReference type="EMBL" id="KMS79082.1"/>
    </source>
</evidence>
<sequence length="144" mass="15248">MTDQTASLDERVHAAARDALAVAAQNPAAGPDAAASLVASAVLAEVHRQPSGQGSAAERAALRDRMADEAQPAETDEQRADREETERDHARGDHTHCGITCETEMPTEHLRNFVIAKGYPGTKGALAELERRAAAGARQDGAQR</sequence>
<name>A0ABR5HZ87_STRLW</name>